<dbReference type="CDD" id="cd06124">
    <property type="entry name" value="cupin_NimR-like_N"/>
    <property type="match status" value="1"/>
</dbReference>
<dbReference type="GO" id="GO:0003700">
    <property type="term" value="F:DNA-binding transcription factor activity"/>
    <property type="evidence" value="ECO:0007669"/>
    <property type="project" value="InterPro"/>
</dbReference>
<evidence type="ECO:0000259" key="5">
    <source>
        <dbReference type="PROSITE" id="PS01124"/>
    </source>
</evidence>
<reference evidence="6" key="1">
    <citation type="submission" date="2022-10" db="EMBL/GenBank/DDBJ databases">
        <title>Culturing micro-colonial fungi from biological soil crusts in the Mojave desert and describing Neophaeococcomyces mojavensis, and introducing the new genera and species Taxawa tesnikishii.</title>
        <authorList>
            <person name="Kurbessoian T."/>
            <person name="Stajich J.E."/>
        </authorList>
    </citation>
    <scope>NUCLEOTIDE SEQUENCE</scope>
    <source>
        <strain evidence="6">TK_35</strain>
    </source>
</reference>
<organism evidence="6">
    <name type="scientific">Knufia peltigerae</name>
    <dbReference type="NCBI Taxonomy" id="1002370"/>
    <lineage>
        <taxon>Eukaryota</taxon>
        <taxon>Fungi</taxon>
        <taxon>Dikarya</taxon>
        <taxon>Ascomycota</taxon>
        <taxon>Pezizomycotina</taxon>
        <taxon>Eurotiomycetes</taxon>
        <taxon>Chaetothyriomycetidae</taxon>
        <taxon>Chaetothyriales</taxon>
        <taxon>Trichomeriaceae</taxon>
        <taxon>Knufia</taxon>
    </lineage>
</organism>
<evidence type="ECO:0000256" key="2">
    <source>
        <dbReference type="ARBA" id="ARBA00023015"/>
    </source>
</evidence>
<dbReference type="SMART" id="SM00342">
    <property type="entry name" value="HTH_ARAC"/>
    <property type="match status" value="1"/>
</dbReference>
<sequence length="269" mass="29149">MDMAEQTVQTPLIDPALADASAGPALFGTQLAMPGARRTARHQHARGQLLGAHTGLLRIEASDVHWLLPAGHVAWLPPQHPHALSSIGSFDGWSLYFSREACAGLPTAPRIFQPSDLLQAAVPRALQWSGQALDAVQQRLAAVIIDEIAAGTPLPLALQQPSDRRLRRIASALARTPHDARSVEDWAAASGLSSRSLARRWQAETNMTLTHWRQRLRVLLALPRLLADEPVTTVALSLGYDTPSAFIAVFKREMGVTPARYADGNASLR</sequence>
<dbReference type="FunFam" id="1.10.10.60:FF:000132">
    <property type="entry name" value="AraC family transcriptional regulator"/>
    <property type="match status" value="1"/>
</dbReference>
<dbReference type="Pfam" id="PF02311">
    <property type="entry name" value="AraC_binding"/>
    <property type="match status" value="1"/>
</dbReference>
<dbReference type="Gene3D" id="1.10.10.60">
    <property type="entry name" value="Homeodomain-like"/>
    <property type="match status" value="1"/>
</dbReference>
<comment type="caution">
    <text evidence="6">The sequence shown here is derived from an EMBL/GenBank/DDBJ whole genome shotgun (WGS) entry which is preliminary data.</text>
</comment>
<keyword evidence="4" id="KW-0804">Transcription</keyword>
<evidence type="ECO:0000313" key="6">
    <source>
        <dbReference type="EMBL" id="KAJ9631342.1"/>
    </source>
</evidence>
<dbReference type="InterPro" id="IPR011051">
    <property type="entry name" value="RmlC_Cupin_sf"/>
</dbReference>
<evidence type="ECO:0000256" key="1">
    <source>
        <dbReference type="ARBA" id="ARBA00022491"/>
    </source>
</evidence>
<dbReference type="InterPro" id="IPR020449">
    <property type="entry name" value="Tscrpt_reg_AraC-type_HTH"/>
</dbReference>
<dbReference type="GO" id="GO:0043565">
    <property type="term" value="F:sequence-specific DNA binding"/>
    <property type="evidence" value="ECO:0007669"/>
    <property type="project" value="InterPro"/>
</dbReference>
<keyword evidence="2" id="KW-0805">Transcription regulation</keyword>
<dbReference type="PRINTS" id="PR00032">
    <property type="entry name" value="HTHARAC"/>
</dbReference>
<evidence type="ECO:0000256" key="4">
    <source>
        <dbReference type="ARBA" id="ARBA00023163"/>
    </source>
</evidence>
<dbReference type="PANTHER" id="PTHR11019:SF159">
    <property type="entry name" value="TRANSCRIPTIONAL REGULATOR-RELATED"/>
    <property type="match status" value="1"/>
</dbReference>
<name>A0AA38Y1S1_9EURO</name>
<proteinExistence type="predicted"/>
<dbReference type="InterPro" id="IPR018060">
    <property type="entry name" value="HTH_AraC"/>
</dbReference>
<dbReference type="SUPFAM" id="SSF51182">
    <property type="entry name" value="RmlC-like cupins"/>
    <property type="match status" value="1"/>
</dbReference>
<keyword evidence="3" id="KW-0238">DNA-binding</keyword>
<dbReference type="Pfam" id="PF12833">
    <property type="entry name" value="HTH_18"/>
    <property type="match status" value="1"/>
</dbReference>
<dbReference type="SUPFAM" id="SSF46689">
    <property type="entry name" value="Homeodomain-like"/>
    <property type="match status" value="1"/>
</dbReference>
<dbReference type="InterPro" id="IPR009057">
    <property type="entry name" value="Homeodomain-like_sf"/>
</dbReference>
<dbReference type="PROSITE" id="PS01124">
    <property type="entry name" value="HTH_ARAC_FAMILY_2"/>
    <property type="match status" value="1"/>
</dbReference>
<accession>A0AA38Y1S1</accession>
<protein>
    <recommendedName>
        <fullName evidence="5">HTH araC/xylS-type domain-containing protein</fullName>
    </recommendedName>
</protein>
<dbReference type="PANTHER" id="PTHR11019">
    <property type="entry name" value="HTH-TYPE TRANSCRIPTIONAL REGULATOR NIMR"/>
    <property type="match status" value="1"/>
</dbReference>
<dbReference type="AlphaFoldDB" id="A0AA38Y1S1"/>
<dbReference type="PROSITE" id="PS00041">
    <property type="entry name" value="HTH_ARAC_FAMILY_1"/>
    <property type="match status" value="1"/>
</dbReference>
<feature type="domain" description="HTH araC/xylS-type" evidence="5">
    <location>
        <begin position="163"/>
        <end position="264"/>
    </location>
</feature>
<dbReference type="InterPro" id="IPR018062">
    <property type="entry name" value="HTH_AraC-typ_CS"/>
</dbReference>
<dbReference type="InterPro" id="IPR003313">
    <property type="entry name" value="AraC-bd"/>
</dbReference>
<dbReference type="EMBL" id="JAPDRN010000057">
    <property type="protein sequence ID" value="KAJ9631342.1"/>
    <property type="molecule type" value="Genomic_DNA"/>
</dbReference>
<keyword evidence="1" id="KW-0678">Repressor</keyword>
<gene>
    <name evidence="6" type="ORF">H2204_008068</name>
</gene>
<evidence type="ECO:0000256" key="3">
    <source>
        <dbReference type="ARBA" id="ARBA00023125"/>
    </source>
</evidence>